<gene>
    <name evidence="2" type="ORF">Q6348_09085</name>
</gene>
<dbReference type="PANTHER" id="PTHR14136">
    <property type="entry name" value="BTB_POZ DOMAIN-CONTAINING PROTEIN KCTD9"/>
    <property type="match status" value="1"/>
</dbReference>
<proteinExistence type="predicted"/>
<evidence type="ECO:0000256" key="1">
    <source>
        <dbReference type="SAM" id="MobiDB-lite"/>
    </source>
</evidence>
<name>A0ABT9D8X3_9CELL</name>
<keyword evidence="3" id="KW-1185">Reference proteome</keyword>
<dbReference type="PANTHER" id="PTHR14136:SF17">
    <property type="entry name" value="BTB_POZ DOMAIN-CONTAINING PROTEIN KCTD9"/>
    <property type="match status" value="1"/>
</dbReference>
<accession>A0ABT9D8X3</accession>
<organism evidence="2 3">
    <name type="scientific">Actinotalea lenta</name>
    <dbReference type="NCBI Taxonomy" id="3064654"/>
    <lineage>
        <taxon>Bacteria</taxon>
        <taxon>Bacillati</taxon>
        <taxon>Actinomycetota</taxon>
        <taxon>Actinomycetes</taxon>
        <taxon>Micrococcales</taxon>
        <taxon>Cellulomonadaceae</taxon>
        <taxon>Actinotalea</taxon>
    </lineage>
</organism>
<evidence type="ECO:0000313" key="2">
    <source>
        <dbReference type="EMBL" id="MDO8107347.1"/>
    </source>
</evidence>
<reference evidence="2 3" key="1">
    <citation type="submission" date="2023-07" db="EMBL/GenBank/DDBJ databases">
        <title>Description of novel actinomycetes strains, isolated from tidal flat sediment.</title>
        <authorList>
            <person name="Lu C."/>
        </authorList>
    </citation>
    <scope>NUCLEOTIDE SEQUENCE [LARGE SCALE GENOMIC DNA]</scope>
    <source>
        <strain evidence="2 3">SYSU T00b441</strain>
    </source>
</reference>
<feature type="region of interest" description="Disordered" evidence="1">
    <location>
        <begin position="240"/>
        <end position="266"/>
    </location>
</feature>
<protein>
    <submittedName>
        <fullName evidence="2">Pentapeptide repeat-containing protein</fullName>
    </submittedName>
</protein>
<dbReference type="Gene3D" id="2.160.20.80">
    <property type="entry name" value="E3 ubiquitin-protein ligase SopA"/>
    <property type="match status" value="1"/>
</dbReference>
<dbReference type="EMBL" id="JAUQYP010000001">
    <property type="protein sequence ID" value="MDO8107347.1"/>
    <property type="molecule type" value="Genomic_DNA"/>
</dbReference>
<dbReference type="SUPFAM" id="SSF141571">
    <property type="entry name" value="Pentapeptide repeat-like"/>
    <property type="match status" value="1"/>
</dbReference>
<sequence length="266" mass="27417">MSEAGAATLRADCSRCVALCCVAPAFERSAQFAITKAAGVPCPHLTGRLCSIHGELRARGFSGCAVYDCFGAGQRLTAELVDGDAGSFSAAGALLASARAWHEMAWYLDAAARLPEADVLRADLRAARDDALAVAVQRLDPGAAADRRAAMTALLRRASERARQGYPGRRALRAGVGARLRDADLRGADLRGAVLVGADLGGACLAGADLTGADLRGADLGGADLRDALFVHQTQLESARGDGATTLPPGTTRPRHWRGPAMASGG</sequence>
<evidence type="ECO:0000313" key="3">
    <source>
        <dbReference type="Proteomes" id="UP001232536"/>
    </source>
</evidence>
<dbReference type="Pfam" id="PF00805">
    <property type="entry name" value="Pentapeptide"/>
    <property type="match status" value="1"/>
</dbReference>
<dbReference type="Proteomes" id="UP001232536">
    <property type="component" value="Unassembled WGS sequence"/>
</dbReference>
<dbReference type="InterPro" id="IPR051082">
    <property type="entry name" value="Pentapeptide-BTB/POZ_domain"/>
</dbReference>
<comment type="caution">
    <text evidence="2">The sequence shown here is derived from an EMBL/GenBank/DDBJ whole genome shotgun (WGS) entry which is preliminary data.</text>
</comment>
<dbReference type="InterPro" id="IPR001646">
    <property type="entry name" value="5peptide_repeat"/>
</dbReference>
<dbReference type="RefSeq" id="WP_304600976.1">
    <property type="nucleotide sequence ID" value="NZ_JAUQYO010000001.1"/>
</dbReference>